<feature type="non-terminal residue" evidence="1">
    <location>
        <position position="1"/>
    </location>
</feature>
<comment type="caution">
    <text evidence="1">The sequence shown here is derived from an EMBL/GenBank/DDBJ whole genome shotgun (WGS) entry which is preliminary data.</text>
</comment>
<dbReference type="AlphaFoldDB" id="A0A6A0A1X9"/>
<organism evidence="1 2">
    <name type="scientific">Haematococcus lacustris</name>
    <name type="common">Green alga</name>
    <name type="synonym">Haematococcus pluvialis</name>
    <dbReference type="NCBI Taxonomy" id="44745"/>
    <lineage>
        <taxon>Eukaryota</taxon>
        <taxon>Viridiplantae</taxon>
        <taxon>Chlorophyta</taxon>
        <taxon>core chlorophytes</taxon>
        <taxon>Chlorophyceae</taxon>
        <taxon>CS clade</taxon>
        <taxon>Chlamydomonadales</taxon>
        <taxon>Haematococcaceae</taxon>
        <taxon>Haematococcus</taxon>
    </lineage>
</organism>
<sequence length="67" mass="7662">MRWRCTMLGQTWNPRARWKACQAQSYIETPPAPCLHYAWATAMPLLVVVPRQCCTLTDLTLAMQSGH</sequence>
<reference evidence="1 2" key="1">
    <citation type="submission" date="2020-02" db="EMBL/GenBank/DDBJ databases">
        <title>Draft genome sequence of Haematococcus lacustris strain NIES-144.</title>
        <authorList>
            <person name="Morimoto D."/>
            <person name="Nakagawa S."/>
            <person name="Yoshida T."/>
            <person name="Sawayama S."/>
        </authorList>
    </citation>
    <scope>NUCLEOTIDE SEQUENCE [LARGE SCALE GENOMIC DNA]</scope>
    <source>
        <strain evidence="1 2">NIES-144</strain>
    </source>
</reference>
<dbReference type="EMBL" id="BLLF01002207">
    <property type="protein sequence ID" value="GFH23172.1"/>
    <property type="molecule type" value="Genomic_DNA"/>
</dbReference>
<keyword evidence="2" id="KW-1185">Reference proteome</keyword>
<protein>
    <submittedName>
        <fullName evidence="1">Uncharacterized protein</fullName>
    </submittedName>
</protein>
<accession>A0A6A0A1X9</accession>
<proteinExistence type="predicted"/>
<evidence type="ECO:0000313" key="2">
    <source>
        <dbReference type="Proteomes" id="UP000485058"/>
    </source>
</evidence>
<gene>
    <name evidence="1" type="ORF">HaLaN_20745</name>
</gene>
<name>A0A6A0A1X9_HAELA</name>
<dbReference type="Proteomes" id="UP000485058">
    <property type="component" value="Unassembled WGS sequence"/>
</dbReference>
<evidence type="ECO:0000313" key="1">
    <source>
        <dbReference type="EMBL" id="GFH23172.1"/>
    </source>
</evidence>